<dbReference type="Proteomes" id="UP000054270">
    <property type="component" value="Unassembled WGS sequence"/>
</dbReference>
<name>A0A0D2P771_HYPSF</name>
<sequence length="378" mass="41581">MFRLHVLYDWFILLPISNAWMIHDLPTWSPLPNMEIISKSGLDSDTDSEVDELASDVDKSPRRFSGKHYNGSSQTSNSSPSRGKRQSKSTANYRASAVRQPVNSDARAAVLQSYEAHLTRTGTTSAYPCAPTADRADRPFPSPAKHTSQPAKELAKAPSEDGARTGTSISSVTPVAQEKALNVHITEQPVPSHAPPHIVQVVVQPAPRAPTSRFPRRAAFPTLRESSVPYIHTSPTSVSASAPREPRRLRERHAQLQWVPPQSATRRAVADIPAREVDQNELEVLTEASIAPVLFKKKFLRQPNEDRAEAAMRMNSRHLLARQRGQDSQSAIGQTQTSSSSRAGRAMAVPSMTRSRRRDLIIESIFGTEEGFTSASEA</sequence>
<feature type="compositionally biased region" description="Basic and acidic residues" evidence="1">
    <location>
        <begin position="153"/>
        <end position="163"/>
    </location>
</feature>
<keyword evidence="2" id="KW-0732">Signal</keyword>
<feature type="compositionally biased region" description="Low complexity" evidence="1">
    <location>
        <begin position="72"/>
        <end position="81"/>
    </location>
</feature>
<organism evidence="3 4">
    <name type="scientific">Hypholoma sublateritium (strain FD-334 SS-4)</name>
    <dbReference type="NCBI Taxonomy" id="945553"/>
    <lineage>
        <taxon>Eukaryota</taxon>
        <taxon>Fungi</taxon>
        <taxon>Dikarya</taxon>
        <taxon>Basidiomycota</taxon>
        <taxon>Agaricomycotina</taxon>
        <taxon>Agaricomycetes</taxon>
        <taxon>Agaricomycetidae</taxon>
        <taxon>Agaricales</taxon>
        <taxon>Agaricineae</taxon>
        <taxon>Strophariaceae</taxon>
        <taxon>Hypholoma</taxon>
    </lineage>
</organism>
<evidence type="ECO:0000313" key="4">
    <source>
        <dbReference type="Proteomes" id="UP000054270"/>
    </source>
</evidence>
<accession>A0A0D2P771</accession>
<feature type="compositionally biased region" description="Polar residues" evidence="1">
    <location>
        <begin position="326"/>
        <end position="342"/>
    </location>
</feature>
<feature type="chain" id="PRO_5002248610" evidence="2">
    <location>
        <begin position="20"/>
        <end position="378"/>
    </location>
</feature>
<evidence type="ECO:0000256" key="1">
    <source>
        <dbReference type="SAM" id="MobiDB-lite"/>
    </source>
</evidence>
<evidence type="ECO:0000256" key="2">
    <source>
        <dbReference type="SAM" id="SignalP"/>
    </source>
</evidence>
<gene>
    <name evidence="3" type="ORF">HYPSUDRAFT_84221</name>
</gene>
<keyword evidence="4" id="KW-1185">Reference proteome</keyword>
<dbReference type="AlphaFoldDB" id="A0A0D2P771"/>
<dbReference type="EMBL" id="KN817526">
    <property type="protein sequence ID" value="KJA26804.1"/>
    <property type="molecule type" value="Genomic_DNA"/>
</dbReference>
<feature type="compositionally biased region" description="Acidic residues" evidence="1">
    <location>
        <begin position="44"/>
        <end position="55"/>
    </location>
</feature>
<reference evidence="4" key="1">
    <citation type="submission" date="2014-04" db="EMBL/GenBank/DDBJ databases">
        <title>Evolutionary Origins and Diversification of the Mycorrhizal Mutualists.</title>
        <authorList>
            <consortium name="DOE Joint Genome Institute"/>
            <consortium name="Mycorrhizal Genomics Consortium"/>
            <person name="Kohler A."/>
            <person name="Kuo A."/>
            <person name="Nagy L.G."/>
            <person name="Floudas D."/>
            <person name="Copeland A."/>
            <person name="Barry K.W."/>
            <person name="Cichocki N."/>
            <person name="Veneault-Fourrey C."/>
            <person name="LaButti K."/>
            <person name="Lindquist E.A."/>
            <person name="Lipzen A."/>
            <person name="Lundell T."/>
            <person name="Morin E."/>
            <person name="Murat C."/>
            <person name="Riley R."/>
            <person name="Ohm R."/>
            <person name="Sun H."/>
            <person name="Tunlid A."/>
            <person name="Henrissat B."/>
            <person name="Grigoriev I.V."/>
            <person name="Hibbett D.S."/>
            <person name="Martin F."/>
        </authorList>
    </citation>
    <scope>NUCLEOTIDE SEQUENCE [LARGE SCALE GENOMIC DNA]</scope>
    <source>
        <strain evidence="4">FD-334 SS-4</strain>
    </source>
</reference>
<proteinExistence type="predicted"/>
<feature type="region of interest" description="Disordered" evidence="1">
    <location>
        <begin position="320"/>
        <end position="354"/>
    </location>
</feature>
<feature type="signal peptide" evidence="2">
    <location>
        <begin position="1"/>
        <end position="19"/>
    </location>
</feature>
<dbReference type="OrthoDB" id="10658275at2759"/>
<protein>
    <submittedName>
        <fullName evidence="3">Uncharacterized protein</fullName>
    </submittedName>
</protein>
<feature type="region of interest" description="Disordered" evidence="1">
    <location>
        <begin position="123"/>
        <end position="169"/>
    </location>
</feature>
<evidence type="ECO:0000313" key="3">
    <source>
        <dbReference type="EMBL" id="KJA26804.1"/>
    </source>
</evidence>
<feature type="region of interest" description="Disordered" evidence="1">
    <location>
        <begin position="41"/>
        <end position="105"/>
    </location>
</feature>